<evidence type="ECO:0000313" key="3">
    <source>
        <dbReference type="EMBL" id="SFW57079.1"/>
    </source>
</evidence>
<evidence type="ECO:0000313" key="4">
    <source>
        <dbReference type="Proteomes" id="UP000182740"/>
    </source>
</evidence>
<protein>
    <recommendedName>
        <fullName evidence="5">DUF1416 domain-containing protein</fullName>
    </recommendedName>
</protein>
<organism evidence="3 4">
    <name type="scientific">Amycolatopsis australiensis</name>
    <dbReference type="NCBI Taxonomy" id="546364"/>
    <lineage>
        <taxon>Bacteria</taxon>
        <taxon>Bacillati</taxon>
        <taxon>Actinomycetota</taxon>
        <taxon>Actinomycetes</taxon>
        <taxon>Pseudonocardiales</taxon>
        <taxon>Pseudonocardiaceae</taxon>
        <taxon>Amycolatopsis</taxon>
    </lineage>
</organism>
<evidence type="ECO:0008006" key="5">
    <source>
        <dbReference type="Google" id="ProtNLM"/>
    </source>
</evidence>
<dbReference type="Proteomes" id="UP000182740">
    <property type="component" value="Unassembled WGS sequence"/>
</dbReference>
<keyword evidence="4" id="KW-1185">Reference proteome</keyword>
<dbReference type="Pfam" id="PF07210">
    <property type="entry name" value="DUF1416"/>
    <property type="match status" value="1"/>
</dbReference>
<proteinExistence type="predicted"/>
<gene>
    <name evidence="3" type="ORF">SAMN04489730_1574</name>
</gene>
<sequence>MAVDDSCGAPVQEATPADFDTKGQVVLAGKVTGANGPVAGAFVRLLDGGGDFTGEVVSSPEGDFRFYAAPGDWTVRALHRTGNGEASVTAEGPGLHQLAISVA</sequence>
<evidence type="ECO:0000256" key="1">
    <source>
        <dbReference type="ARBA" id="ARBA00022499"/>
    </source>
</evidence>
<keyword evidence="1" id="KW-1017">Isopeptide bond</keyword>
<accession>A0A1K1QAZ6</accession>
<dbReference type="EMBL" id="FPJG01000006">
    <property type="protein sequence ID" value="SFW57079.1"/>
    <property type="molecule type" value="Genomic_DNA"/>
</dbReference>
<dbReference type="InterPro" id="IPR010814">
    <property type="entry name" value="DUF1416"/>
</dbReference>
<dbReference type="AlphaFoldDB" id="A0A1K1QAZ6"/>
<dbReference type="SUPFAM" id="SSF49464">
    <property type="entry name" value="Carboxypeptidase regulatory domain-like"/>
    <property type="match status" value="1"/>
</dbReference>
<reference evidence="4" key="1">
    <citation type="submission" date="2016-11" db="EMBL/GenBank/DDBJ databases">
        <authorList>
            <person name="Varghese N."/>
            <person name="Submissions S."/>
        </authorList>
    </citation>
    <scope>NUCLEOTIDE SEQUENCE [LARGE SCALE GENOMIC DNA]</scope>
    <source>
        <strain evidence="4">DSM 44671</strain>
    </source>
</reference>
<dbReference type="InterPro" id="IPR008969">
    <property type="entry name" value="CarboxyPept-like_regulatory"/>
</dbReference>
<dbReference type="STRING" id="546364.SAMN04489730_1574"/>
<dbReference type="RefSeq" id="WP_072475627.1">
    <property type="nucleotide sequence ID" value="NZ_FPJG01000006.1"/>
</dbReference>
<evidence type="ECO:0000256" key="2">
    <source>
        <dbReference type="ARBA" id="ARBA00022843"/>
    </source>
</evidence>
<keyword evidence="2" id="KW-0832">Ubl conjugation</keyword>
<name>A0A1K1QAZ6_9PSEU</name>